<sequence length="718" mass="82065">MSERRENEEQEVKEDEEKEEDTDTNVEPGGNTVEQPAEDDREPGREERRESRKTGRPQAAEEAESDLQDGLIGPGNTDVGNSAAIAETQADLSHDAERLGEPQRTEHVGNSTATVKVVLVPEGHVMTVAFAIGLSIAQLKLHLANELRVPADVLHIFLDGRAVDEQQSLMELGVRPNGSTRMEMSSIDPDSHPLRPLRPPEQDNMPDVITVRVQTEENMFREVVVEIERPPQQKAFLGGFKHRLTGAQYHHAAVQTLPKRRADKGVVLFSRNTQTVELQSEAQQCPLDASTQMTGIGCYVSCMDDKLVAPGNYITADQYHEERLRARLRMDRDRRLVWLELQERKRREEKEEQLKDRRRRWWRSEEEQQINSSLRGAERKAALCFLLETETQLIAAIGHHRIAVQNNNYDKVVRNLLDKSAAPHQWRAADGRLIEMDSEHTVRAGELRDLYNTINLNSESQEERLEHLLTLRHTVKEHECQLTRDIVDLSDREADLMTRQVKVASLQGLRKRISTLFLQFIKTPAFNPERYLQSSDFSPTAGARLSGRCRDCTGLDNIARSRDDFSCYRNILRRLRSDEMRLNQEAKIPFLLQVEDVRYLVEVLWASRSALHGSSDLYSLVFVRWEKRRVWSPWNCILLSKEETSAHLEVDDVHKAYEVTFLRRIDHKHMLARRHFSSVPVMAEHLESPAALGNQLVSKPVTMATGKPTIHTPAGSAH</sequence>
<dbReference type="InterPro" id="IPR000626">
    <property type="entry name" value="Ubiquitin-like_dom"/>
</dbReference>
<feature type="compositionally biased region" description="Basic and acidic residues" evidence="1">
    <location>
        <begin position="189"/>
        <end position="201"/>
    </location>
</feature>
<protein>
    <recommendedName>
        <fullName evidence="2">Ubiquitin-like domain-containing protein</fullName>
    </recommendedName>
</protein>
<feature type="region of interest" description="Disordered" evidence="1">
    <location>
        <begin position="176"/>
        <end position="204"/>
    </location>
</feature>
<evidence type="ECO:0000256" key="1">
    <source>
        <dbReference type="SAM" id="MobiDB-lite"/>
    </source>
</evidence>
<dbReference type="InterPro" id="IPR037695">
    <property type="entry name" value="IQUB"/>
</dbReference>
<dbReference type="GO" id="GO:0031514">
    <property type="term" value="C:motile cilium"/>
    <property type="evidence" value="ECO:0007669"/>
    <property type="project" value="TreeGrafter"/>
</dbReference>
<dbReference type="GO" id="GO:0060271">
    <property type="term" value="P:cilium assembly"/>
    <property type="evidence" value="ECO:0007669"/>
    <property type="project" value="TreeGrafter"/>
</dbReference>
<gene>
    <name evidence="3" type="ORF">F7725_023353</name>
</gene>
<accession>A0A7J5Z4R7</accession>
<dbReference type="GO" id="GO:0001669">
    <property type="term" value="C:acrosomal vesicle"/>
    <property type="evidence" value="ECO:0007669"/>
    <property type="project" value="TreeGrafter"/>
</dbReference>
<dbReference type="GO" id="GO:0030317">
    <property type="term" value="P:flagellated sperm motility"/>
    <property type="evidence" value="ECO:0007669"/>
    <property type="project" value="TreeGrafter"/>
</dbReference>
<dbReference type="InterPro" id="IPR057887">
    <property type="entry name" value="IQUB_helical"/>
</dbReference>
<feature type="compositionally biased region" description="Basic and acidic residues" evidence="1">
    <location>
        <begin position="42"/>
        <end position="53"/>
    </location>
</feature>
<dbReference type="Pfam" id="PF25805">
    <property type="entry name" value="IQUB"/>
    <property type="match status" value="1"/>
</dbReference>
<feature type="region of interest" description="Disordered" evidence="1">
    <location>
        <begin position="1"/>
        <end position="81"/>
    </location>
</feature>
<evidence type="ECO:0000313" key="3">
    <source>
        <dbReference type="EMBL" id="KAF3855298.1"/>
    </source>
</evidence>
<feature type="domain" description="Ubiquitin-like" evidence="2">
    <location>
        <begin position="113"/>
        <end position="182"/>
    </location>
</feature>
<feature type="compositionally biased region" description="Acidic residues" evidence="1">
    <location>
        <begin position="8"/>
        <end position="24"/>
    </location>
</feature>
<dbReference type="Proteomes" id="UP000518266">
    <property type="component" value="Unassembled WGS sequence"/>
</dbReference>
<dbReference type="OrthoDB" id="10265862at2759"/>
<reference evidence="3 4" key="1">
    <citation type="submission" date="2020-03" db="EMBL/GenBank/DDBJ databases">
        <title>Dissostichus mawsoni Genome sequencing and assembly.</title>
        <authorList>
            <person name="Park H."/>
        </authorList>
    </citation>
    <scope>NUCLEOTIDE SEQUENCE [LARGE SCALE GENOMIC DNA]</scope>
    <source>
        <strain evidence="3">DM0001</strain>
        <tissue evidence="3">Muscle</tissue>
    </source>
</reference>
<comment type="caution">
    <text evidence="3">The sequence shown here is derived from an EMBL/GenBank/DDBJ whole genome shotgun (WGS) entry which is preliminary data.</text>
</comment>
<dbReference type="PANTHER" id="PTHR21074:SF0">
    <property type="entry name" value="IQ AND UBIQUITIN-LIKE DOMAIN-CONTAINING PROTEIN"/>
    <property type="match status" value="1"/>
</dbReference>
<dbReference type="SUPFAM" id="SSF54236">
    <property type="entry name" value="Ubiquitin-like"/>
    <property type="match status" value="1"/>
</dbReference>
<evidence type="ECO:0000259" key="2">
    <source>
        <dbReference type="PROSITE" id="PS50053"/>
    </source>
</evidence>
<keyword evidence="4" id="KW-1185">Reference proteome</keyword>
<dbReference type="AlphaFoldDB" id="A0A7J5Z4R7"/>
<name>A0A7J5Z4R7_DISMA</name>
<dbReference type="Gene3D" id="3.10.20.90">
    <property type="entry name" value="Phosphatidylinositol 3-kinase Catalytic Subunit, Chain A, domain 1"/>
    <property type="match status" value="1"/>
</dbReference>
<dbReference type="CDD" id="cd17061">
    <property type="entry name" value="Ubl_IQUB"/>
    <property type="match status" value="1"/>
</dbReference>
<dbReference type="PANTHER" id="PTHR21074">
    <property type="entry name" value="IQ AND UBIQUITIN-LIKE DOMAIN-CONTAINING PROTEIN"/>
    <property type="match status" value="1"/>
</dbReference>
<dbReference type="EMBL" id="JAAKFY010000007">
    <property type="protein sequence ID" value="KAF3855298.1"/>
    <property type="molecule type" value="Genomic_DNA"/>
</dbReference>
<dbReference type="PROSITE" id="PS50053">
    <property type="entry name" value="UBIQUITIN_2"/>
    <property type="match status" value="1"/>
</dbReference>
<proteinExistence type="predicted"/>
<dbReference type="InterPro" id="IPR029071">
    <property type="entry name" value="Ubiquitin-like_domsf"/>
</dbReference>
<evidence type="ECO:0000313" key="4">
    <source>
        <dbReference type="Proteomes" id="UP000518266"/>
    </source>
</evidence>
<organism evidence="3 4">
    <name type="scientific">Dissostichus mawsoni</name>
    <name type="common">Antarctic cod</name>
    <dbReference type="NCBI Taxonomy" id="36200"/>
    <lineage>
        <taxon>Eukaryota</taxon>
        <taxon>Metazoa</taxon>
        <taxon>Chordata</taxon>
        <taxon>Craniata</taxon>
        <taxon>Vertebrata</taxon>
        <taxon>Euteleostomi</taxon>
        <taxon>Actinopterygii</taxon>
        <taxon>Neopterygii</taxon>
        <taxon>Teleostei</taxon>
        <taxon>Neoteleostei</taxon>
        <taxon>Acanthomorphata</taxon>
        <taxon>Eupercaria</taxon>
        <taxon>Perciformes</taxon>
        <taxon>Notothenioidei</taxon>
        <taxon>Nototheniidae</taxon>
        <taxon>Dissostichus</taxon>
    </lineage>
</organism>